<dbReference type="Proteomes" id="UP000279029">
    <property type="component" value="Chromosome"/>
</dbReference>
<dbReference type="KEGG" id="cbar:PATL70BA_1593"/>
<dbReference type="RefSeq" id="WP_125136788.1">
    <property type="nucleotide sequence ID" value="NZ_LR130778.1"/>
</dbReference>
<organism evidence="1 2">
    <name type="scientific">Petrocella atlantisensis</name>
    <dbReference type="NCBI Taxonomy" id="2173034"/>
    <lineage>
        <taxon>Bacteria</taxon>
        <taxon>Bacillati</taxon>
        <taxon>Bacillota</taxon>
        <taxon>Clostridia</taxon>
        <taxon>Lachnospirales</taxon>
        <taxon>Vallitaleaceae</taxon>
        <taxon>Petrocella</taxon>
    </lineage>
</organism>
<protein>
    <recommendedName>
        <fullName evidence="3">YolD-like family protein</fullName>
    </recommendedName>
</protein>
<evidence type="ECO:0000313" key="1">
    <source>
        <dbReference type="EMBL" id="VDN47479.1"/>
    </source>
</evidence>
<accession>A0A3P7S4J3</accession>
<dbReference type="AlphaFoldDB" id="A0A3P7S4J3"/>
<reference evidence="1 2" key="1">
    <citation type="submission" date="2018-09" db="EMBL/GenBank/DDBJ databases">
        <authorList>
            <person name="Postec A."/>
        </authorList>
    </citation>
    <scope>NUCLEOTIDE SEQUENCE [LARGE SCALE GENOMIC DNA]</scope>
    <source>
        <strain evidence="1">70B-A</strain>
    </source>
</reference>
<dbReference type="OrthoDB" id="361760at2"/>
<sequence length="143" mass="16342">MNSPYDDIINLPHHTSTSRQRMSAHDRAAQFSPFATLTGYDSAIRETARLTDTRIELDENSKADLNERLCVIQEQLEEQMEISITYFQSDNKKAGGAYITATGCVKKIDAYQRTVVMQDETIILIDAIFEIEGEFFGIFEHRE</sequence>
<evidence type="ECO:0008006" key="3">
    <source>
        <dbReference type="Google" id="ProtNLM"/>
    </source>
</evidence>
<dbReference type="EMBL" id="LR130778">
    <property type="protein sequence ID" value="VDN47479.1"/>
    <property type="molecule type" value="Genomic_DNA"/>
</dbReference>
<gene>
    <name evidence="1" type="ORF">PATL70BA_1593</name>
</gene>
<keyword evidence="2" id="KW-1185">Reference proteome</keyword>
<evidence type="ECO:0000313" key="2">
    <source>
        <dbReference type="Proteomes" id="UP000279029"/>
    </source>
</evidence>
<name>A0A3P7S4J3_9FIRM</name>
<proteinExistence type="predicted"/>